<dbReference type="AlphaFoldDB" id="A0A645EI63"/>
<gene>
    <name evidence="2" type="ORF">SDC9_148841</name>
</gene>
<protein>
    <submittedName>
        <fullName evidence="2">Uncharacterized protein</fullName>
    </submittedName>
</protein>
<evidence type="ECO:0000256" key="1">
    <source>
        <dbReference type="SAM" id="MobiDB-lite"/>
    </source>
</evidence>
<sequence>MKAAYQLSDAPGSSDSRIPPEIAPARSCEGRKKQRRACGQSLHARGKDMDAGAIGGQHKLGCPDTPSDIGLPVGRRRVGNGASVFLVKKQLPFAGEDQGRASRM</sequence>
<feature type="region of interest" description="Disordered" evidence="1">
    <location>
        <begin position="1"/>
        <end position="67"/>
    </location>
</feature>
<organism evidence="2">
    <name type="scientific">bioreactor metagenome</name>
    <dbReference type="NCBI Taxonomy" id="1076179"/>
    <lineage>
        <taxon>unclassified sequences</taxon>
        <taxon>metagenomes</taxon>
        <taxon>ecological metagenomes</taxon>
    </lineage>
</organism>
<proteinExistence type="predicted"/>
<accession>A0A645EI63</accession>
<dbReference type="EMBL" id="VSSQ01047624">
    <property type="protein sequence ID" value="MPN01631.1"/>
    <property type="molecule type" value="Genomic_DNA"/>
</dbReference>
<reference evidence="2" key="1">
    <citation type="submission" date="2019-08" db="EMBL/GenBank/DDBJ databases">
        <authorList>
            <person name="Kucharzyk K."/>
            <person name="Murdoch R.W."/>
            <person name="Higgins S."/>
            <person name="Loffler F."/>
        </authorList>
    </citation>
    <scope>NUCLEOTIDE SEQUENCE</scope>
</reference>
<comment type="caution">
    <text evidence="2">The sequence shown here is derived from an EMBL/GenBank/DDBJ whole genome shotgun (WGS) entry which is preliminary data.</text>
</comment>
<name>A0A645EI63_9ZZZZ</name>
<evidence type="ECO:0000313" key="2">
    <source>
        <dbReference type="EMBL" id="MPN01631.1"/>
    </source>
</evidence>